<accession>A0ABZ2UWQ1</accession>
<dbReference type="InterPro" id="IPR014942">
    <property type="entry name" value="AbiEii"/>
</dbReference>
<dbReference type="Proteomes" id="UP001483337">
    <property type="component" value="Chromosome"/>
</dbReference>
<dbReference type="Pfam" id="PF08843">
    <property type="entry name" value="AbiEii"/>
    <property type="match status" value="1"/>
</dbReference>
<keyword evidence="1" id="KW-0808">Transferase</keyword>
<dbReference type="RefSeq" id="WP_353932721.1">
    <property type="nucleotide sequence ID" value="NZ_CP150886.1"/>
</dbReference>
<protein>
    <submittedName>
        <fullName evidence="1">Nucleotidyl transferase AbiEii/AbiGii toxin family protein</fullName>
    </submittedName>
</protein>
<name>A0ABZ2UWQ1_9CYAN</name>
<evidence type="ECO:0000313" key="2">
    <source>
        <dbReference type="Proteomes" id="UP001483337"/>
    </source>
</evidence>
<keyword evidence="2" id="KW-1185">Reference proteome</keyword>
<proteinExistence type="predicted"/>
<organism evidence="1 2">
    <name type="scientific">Okeanomitos corallinicola TIOX110</name>
    <dbReference type="NCBI Taxonomy" id="3133117"/>
    <lineage>
        <taxon>Bacteria</taxon>
        <taxon>Bacillati</taxon>
        <taxon>Cyanobacteriota</taxon>
        <taxon>Cyanophyceae</taxon>
        <taxon>Nostocales</taxon>
        <taxon>Aphanizomenonaceae</taxon>
        <taxon>Okeanomitos</taxon>
    </lineage>
</organism>
<reference evidence="1 2" key="1">
    <citation type="submission" date="2024-04" db="EMBL/GenBank/DDBJ databases">
        <title>Okeanomitos corallinicola gen. &amp; sp. nov. (Nostocales, Cyanobacteria), a new toxic marine heterocyst-forming cyanobacterium from a coral reef.</title>
        <authorList>
            <person name="Li H."/>
            <person name="Li R."/>
            <person name="Kang J."/>
            <person name="Hii K.S."/>
            <person name="Mohamed H.F."/>
            <person name="Xu X."/>
            <person name="Luo Z."/>
        </authorList>
    </citation>
    <scope>NUCLEOTIDE SEQUENCE [LARGE SCALE GENOMIC DNA]</scope>
    <source>
        <strain evidence="1 2">TIOX110</strain>
    </source>
</reference>
<sequence>MKSKKPINIAASIKSKLLTISKTRGEDYNYLLTRYVGERLLYRLSQSSYQAQYVLKGATLFKVWHGEPHRATKDLDLLCFGNNEIEYLVNVYKEICEIECEEDGIIFLSDSVKGELIKEDQEYEGVRIKLKGKLSNIEIAIQVDIGFGDAVTPDAEEVEIEPILNLPKPRLQIYPRETVIAEKFQAMVSLGISNSRMKDFYDIWFLCRNFEFKGSLLCQAINNTFHRRKTDIPIKEPLAFTEEFFNDADKQKQWQAFKNKLKIEQIPNSLSELIHEIKTFLMPPWVAAAQNENFDKIWRISGYWQDANNQ</sequence>
<dbReference type="EMBL" id="CP150886">
    <property type="protein sequence ID" value="WZB89826.1"/>
    <property type="molecule type" value="Genomic_DNA"/>
</dbReference>
<dbReference type="GO" id="GO:0016740">
    <property type="term" value="F:transferase activity"/>
    <property type="evidence" value="ECO:0007669"/>
    <property type="project" value="UniProtKB-KW"/>
</dbReference>
<gene>
    <name evidence="1" type="ORF">WJM97_09095</name>
</gene>
<evidence type="ECO:0000313" key="1">
    <source>
        <dbReference type="EMBL" id="WZB89826.1"/>
    </source>
</evidence>